<evidence type="ECO:0000313" key="16">
    <source>
        <dbReference type="Proteomes" id="UP000694545"/>
    </source>
</evidence>
<evidence type="ECO:0000256" key="1">
    <source>
        <dbReference type="ARBA" id="ARBA00004123"/>
    </source>
</evidence>
<comment type="subcellular location">
    <subcellularLocation>
        <location evidence="2">Mitochondrion</location>
    </subcellularLocation>
    <subcellularLocation>
        <location evidence="1">Nucleus</location>
    </subcellularLocation>
</comment>
<dbReference type="GO" id="GO:0005739">
    <property type="term" value="C:mitochondrion"/>
    <property type="evidence" value="ECO:0007669"/>
    <property type="project" value="UniProtKB-SubCell"/>
</dbReference>
<dbReference type="PANTHER" id="PTHR31761">
    <property type="entry name" value="GROWTH ARREST AND DNA DAMAGE-INDUCIBLE PROTEINS-INTERACTING PROTEIN 1 GADD45GIP1"/>
    <property type="match status" value="1"/>
</dbReference>
<reference evidence="15" key="2">
    <citation type="submission" date="2025-09" db="UniProtKB">
        <authorList>
            <consortium name="Ensembl"/>
        </authorList>
    </citation>
    <scope>IDENTIFICATION</scope>
</reference>
<keyword evidence="7" id="KW-0539">Nucleus</keyword>
<keyword evidence="8" id="KW-0687">Ribonucleoprotein</keyword>
<keyword evidence="5 14" id="KW-0175">Coiled coil</keyword>
<dbReference type="Ensembl" id="ENSVKKT00000021384.1">
    <property type="protein sequence ID" value="ENSVKKP00000020866.1"/>
    <property type="gene ID" value="ENSVKKG00000014012.1"/>
</dbReference>
<evidence type="ECO:0000256" key="12">
    <source>
        <dbReference type="ARBA" id="ARBA00035485"/>
    </source>
</evidence>
<dbReference type="AlphaFoldDB" id="A0A8D2LDR6"/>
<protein>
    <recommendedName>
        <fullName evidence="11">Large ribosomal subunit protein mL64</fullName>
    </recommendedName>
    <alternativeName>
        <fullName evidence="10">39S ribosomal protein L59, mitochondrial</fullName>
    </alternativeName>
    <alternativeName>
        <fullName evidence="12">Growth arrest and DNA damage-inducible proteins-interacting protein 1</fullName>
    </alternativeName>
</protein>
<dbReference type="Gene3D" id="6.10.280.120">
    <property type="entry name" value="Growth arrest and DNA-damage-inducible proteins-interacting protein 1"/>
    <property type="match status" value="1"/>
</dbReference>
<evidence type="ECO:0000256" key="3">
    <source>
        <dbReference type="ARBA" id="ARBA00005421"/>
    </source>
</evidence>
<organism evidence="15 16">
    <name type="scientific">Varanus komodoensis</name>
    <name type="common">Komodo dragon</name>
    <dbReference type="NCBI Taxonomy" id="61221"/>
    <lineage>
        <taxon>Eukaryota</taxon>
        <taxon>Metazoa</taxon>
        <taxon>Chordata</taxon>
        <taxon>Craniata</taxon>
        <taxon>Vertebrata</taxon>
        <taxon>Euteleostomi</taxon>
        <taxon>Lepidosauria</taxon>
        <taxon>Squamata</taxon>
        <taxon>Bifurcata</taxon>
        <taxon>Unidentata</taxon>
        <taxon>Episquamata</taxon>
        <taxon>Toxicofera</taxon>
        <taxon>Anguimorpha</taxon>
        <taxon>Paleoanguimorpha</taxon>
        <taxon>Varanoidea</taxon>
        <taxon>Varanidae</taxon>
        <taxon>Varanus</taxon>
    </lineage>
</organism>
<evidence type="ECO:0000256" key="8">
    <source>
        <dbReference type="ARBA" id="ARBA00023274"/>
    </source>
</evidence>
<accession>A0A8D2LDR6</accession>
<evidence type="ECO:0000256" key="5">
    <source>
        <dbReference type="ARBA" id="ARBA00023054"/>
    </source>
</evidence>
<sequence length="268" mass="30795">MTPKWRLSRETIQNGTAHRAEAYSKMAAFKALGKRRSYSKMAACGSLQLLGGIRFYNARALRRQLGKMYLPDPADPRTPPFQLTAAYKAKLFGRYGAASGVNAAQLWPTPEQLQKIEAEEKTWYPPLREMEMALDAKEQAAEAKRRQREEHIAAKMAKMPQMIFEWQQEKELRRAKENEEKKRRELLLAEARERFGYNLDHRSAQFQEMMQEMEKARRKELKLQKKQHREEALAKKAMEKAAAAAAAAALTPEKEGEVIATEVLQEAT</sequence>
<evidence type="ECO:0000256" key="7">
    <source>
        <dbReference type="ARBA" id="ARBA00023242"/>
    </source>
</evidence>
<dbReference type="GO" id="GO:1990904">
    <property type="term" value="C:ribonucleoprotein complex"/>
    <property type="evidence" value="ECO:0007669"/>
    <property type="project" value="UniProtKB-KW"/>
</dbReference>
<dbReference type="Pfam" id="PF10147">
    <property type="entry name" value="CR6_interact"/>
    <property type="match status" value="1"/>
</dbReference>
<keyword evidence="4" id="KW-0689">Ribosomal protein</keyword>
<dbReference type="InterPro" id="IPR018472">
    <property type="entry name" value="Ribosomal_mL64"/>
</dbReference>
<feature type="coiled-coil region" evidence="14">
    <location>
        <begin position="127"/>
        <end position="231"/>
    </location>
</feature>
<reference evidence="15" key="1">
    <citation type="submission" date="2025-08" db="UniProtKB">
        <authorList>
            <consortium name="Ensembl"/>
        </authorList>
    </citation>
    <scope>IDENTIFICATION</scope>
</reference>
<dbReference type="GO" id="GO:0005840">
    <property type="term" value="C:ribosome"/>
    <property type="evidence" value="ECO:0007669"/>
    <property type="project" value="UniProtKB-KW"/>
</dbReference>
<evidence type="ECO:0000256" key="13">
    <source>
        <dbReference type="ARBA" id="ARBA00060144"/>
    </source>
</evidence>
<keyword evidence="16" id="KW-1185">Reference proteome</keyword>
<gene>
    <name evidence="15" type="primary">GADD45GIP1</name>
</gene>
<dbReference type="PANTHER" id="PTHR31761:SF1">
    <property type="entry name" value="LARGE RIBOSOMAL SUBUNIT PROTEIN ML64"/>
    <property type="match status" value="1"/>
</dbReference>
<comment type="similarity">
    <text evidence="3">Belongs to the mitochondrion-specific ribosomal protein mL64 family.</text>
</comment>
<comment type="function">
    <text evidence="13">Acts as a negative regulator of G1 to S cell cycle phase progression by inhibiting cyclin-dependent kinases. Inhibitory effects are additive with GADD45 proteins but also occur in the absence of GADD45 proteins. Acts as a repressor of the orphan nuclear receptor NR4A1 by inhibiting AB domain-mediated transcriptional activity. May be involved in the hormone-mediated regulation of NR4A1 transcriptional activity. May play a role in mitochondrial protein synthesis.</text>
</comment>
<evidence type="ECO:0000256" key="9">
    <source>
        <dbReference type="ARBA" id="ARBA00023306"/>
    </source>
</evidence>
<dbReference type="InterPro" id="IPR043035">
    <property type="entry name" value="Ribosomal_mL64_sf"/>
</dbReference>
<name>A0A8D2LDR6_VARKO</name>
<evidence type="ECO:0000256" key="10">
    <source>
        <dbReference type="ARBA" id="ARBA00030700"/>
    </source>
</evidence>
<evidence type="ECO:0000313" key="15">
    <source>
        <dbReference type="Ensembl" id="ENSVKKP00000020866.1"/>
    </source>
</evidence>
<keyword evidence="9" id="KW-0131">Cell cycle</keyword>
<evidence type="ECO:0000256" key="11">
    <source>
        <dbReference type="ARBA" id="ARBA00035184"/>
    </source>
</evidence>
<evidence type="ECO:0000256" key="14">
    <source>
        <dbReference type="SAM" id="Coils"/>
    </source>
</evidence>
<keyword evidence="6" id="KW-0496">Mitochondrion</keyword>
<evidence type="ECO:0000256" key="4">
    <source>
        <dbReference type="ARBA" id="ARBA00022980"/>
    </source>
</evidence>
<proteinExistence type="inferred from homology"/>
<dbReference type="Proteomes" id="UP000694545">
    <property type="component" value="Unplaced"/>
</dbReference>
<dbReference type="OMA" id="EPHSWIH"/>
<evidence type="ECO:0000256" key="2">
    <source>
        <dbReference type="ARBA" id="ARBA00004173"/>
    </source>
</evidence>
<evidence type="ECO:0000256" key="6">
    <source>
        <dbReference type="ARBA" id="ARBA00023128"/>
    </source>
</evidence>
<dbReference type="GO" id="GO:0005634">
    <property type="term" value="C:nucleus"/>
    <property type="evidence" value="ECO:0007669"/>
    <property type="project" value="UniProtKB-SubCell"/>
</dbReference>